<keyword evidence="2" id="KW-1185">Reference proteome</keyword>
<evidence type="ECO:0000313" key="1">
    <source>
        <dbReference type="EnsemblPlants" id="AVESA.00010b.r2.5CG0874490.1.CDS"/>
    </source>
</evidence>
<proteinExistence type="predicted"/>
<organism evidence="1 2">
    <name type="scientific">Avena sativa</name>
    <name type="common">Oat</name>
    <dbReference type="NCBI Taxonomy" id="4498"/>
    <lineage>
        <taxon>Eukaryota</taxon>
        <taxon>Viridiplantae</taxon>
        <taxon>Streptophyta</taxon>
        <taxon>Embryophyta</taxon>
        <taxon>Tracheophyta</taxon>
        <taxon>Spermatophyta</taxon>
        <taxon>Magnoliopsida</taxon>
        <taxon>Liliopsida</taxon>
        <taxon>Poales</taxon>
        <taxon>Poaceae</taxon>
        <taxon>BOP clade</taxon>
        <taxon>Pooideae</taxon>
        <taxon>Poodae</taxon>
        <taxon>Poeae</taxon>
        <taxon>Poeae Chloroplast Group 1 (Aveneae type)</taxon>
        <taxon>Aveninae</taxon>
        <taxon>Avena</taxon>
    </lineage>
</organism>
<sequence length="152" mass="16788">MFWRFTNSTQGTRAGPPVSGSRVCRVGPPSRRSYYAQPAQSLLGGARTPGTGAAREIPPRPDPIRTPATAMASRSCTFIEILVAIFLPPLGVFLRYGCCRKEFWICVLLTVLGCFPGIVYAVYVLVAVDDRGEHEHCCRGEHCYREEYFAVA</sequence>
<reference evidence="1" key="1">
    <citation type="submission" date="2021-05" db="EMBL/GenBank/DDBJ databases">
        <authorList>
            <person name="Scholz U."/>
            <person name="Mascher M."/>
            <person name="Fiebig A."/>
        </authorList>
    </citation>
    <scope>NUCLEOTIDE SEQUENCE [LARGE SCALE GENOMIC DNA]</scope>
</reference>
<reference evidence="1" key="2">
    <citation type="submission" date="2025-09" db="UniProtKB">
        <authorList>
            <consortium name="EnsemblPlants"/>
        </authorList>
    </citation>
    <scope>IDENTIFICATION</scope>
</reference>
<accession>A0ACD5Y262</accession>
<evidence type="ECO:0000313" key="2">
    <source>
        <dbReference type="Proteomes" id="UP001732700"/>
    </source>
</evidence>
<dbReference type="EnsemblPlants" id="AVESA.00010b.r2.5CG0874490.1">
    <property type="protein sequence ID" value="AVESA.00010b.r2.5CG0874490.1.CDS"/>
    <property type="gene ID" value="AVESA.00010b.r2.5CG0874490"/>
</dbReference>
<dbReference type="Proteomes" id="UP001732700">
    <property type="component" value="Chromosome 5C"/>
</dbReference>
<protein>
    <submittedName>
        <fullName evidence="1">Uncharacterized protein</fullName>
    </submittedName>
</protein>
<name>A0ACD5Y262_AVESA</name>